<keyword evidence="4" id="KW-1133">Transmembrane helix</keyword>
<dbReference type="InterPro" id="IPR001087">
    <property type="entry name" value="GDSL"/>
</dbReference>
<dbReference type="GO" id="GO:0016042">
    <property type="term" value="P:lipid catabolic process"/>
    <property type="evidence" value="ECO:0007669"/>
    <property type="project" value="UniProtKB-KW"/>
</dbReference>
<keyword evidence="4" id="KW-0472">Membrane</keyword>
<keyword evidence="4" id="KW-0812">Transmembrane</keyword>
<evidence type="ECO:0000256" key="3">
    <source>
        <dbReference type="ARBA" id="ARBA00022963"/>
    </source>
</evidence>
<evidence type="ECO:0000256" key="2">
    <source>
        <dbReference type="ARBA" id="ARBA00022801"/>
    </source>
</evidence>
<dbReference type="AlphaFoldDB" id="A0A9Q0L239"/>
<evidence type="ECO:0000256" key="1">
    <source>
        <dbReference type="ARBA" id="ARBA00008668"/>
    </source>
</evidence>
<dbReference type="InterPro" id="IPR051058">
    <property type="entry name" value="GDSL_Est/Lipase"/>
</dbReference>
<name>A0A9Q0L239_9MAGN</name>
<dbReference type="GO" id="GO:0016788">
    <property type="term" value="F:hydrolase activity, acting on ester bonds"/>
    <property type="evidence" value="ECO:0007669"/>
    <property type="project" value="InterPro"/>
</dbReference>
<comment type="similarity">
    <text evidence="1">Belongs to the 'GDSL' lipolytic enzyme family.</text>
</comment>
<accession>A0A9Q0L239</accession>
<gene>
    <name evidence="5" type="ORF">NE237_031900</name>
</gene>
<feature type="transmembrane region" description="Helical" evidence="4">
    <location>
        <begin position="7"/>
        <end position="25"/>
    </location>
</feature>
<evidence type="ECO:0000313" key="5">
    <source>
        <dbReference type="EMBL" id="KAJ4981063.1"/>
    </source>
</evidence>
<dbReference type="PANTHER" id="PTHR45648">
    <property type="entry name" value="GDSL LIPASE/ACYLHYDROLASE FAMILY PROTEIN (AFU_ORTHOLOGUE AFUA_4G14700)"/>
    <property type="match status" value="1"/>
</dbReference>
<keyword evidence="6" id="KW-1185">Reference proteome</keyword>
<dbReference type="Gene3D" id="3.40.50.1110">
    <property type="entry name" value="SGNH hydrolase"/>
    <property type="match status" value="1"/>
</dbReference>
<sequence length="360" mass="39825">MGRHYNSVVSFFFFIISFLITVIHIEADKMVPAMFIFGDSLVDVGNNNYLFSLIKANYPHNGIDFTDHTATGRFTNGKNAADFIVEKLGLSTLPPYLSLVSASNKSTSFLGGINFASGGAGILNHTKQFFISLDEQIEYYSSVYGELVKQLGPDESQKLLSKSIFGIVIGSNDMLGYFGPSSTLSQKMTPQQFVDLMISTLPGQLKQIYNLGARKFAFIGVGPIGCTPSQRSLNKTGECNEEANYWSHTFNERVKALLQGMKSENNDINYSFFDAYSQLLNLIQNPDAYGFTEAKAACCGFGNLQGPCLPISIYCSNRSDHVFWDLYHPTEAAYRIIVDNVFDGSQPYAYPINVKQLAAI</sequence>
<protein>
    <submittedName>
        <fullName evidence="5">Uncharacterized protein</fullName>
    </submittedName>
</protein>
<dbReference type="SUPFAM" id="SSF52266">
    <property type="entry name" value="SGNH hydrolase"/>
    <property type="match status" value="1"/>
</dbReference>
<dbReference type="PANTHER" id="PTHR45648:SF106">
    <property type="entry name" value="ANTHER-SPECIFIC PROLINE-RICH PROTEIN APG"/>
    <property type="match status" value="1"/>
</dbReference>
<dbReference type="EMBL" id="JAMYWD010000001">
    <property type="protein sequence ID" value="KAJ4981063.1"/>
    <property type="molecule type" value="Genomic_DNA"/>
</dbReference>
<dbReference type="OrthoDB" id="1600564at2759"/>
<organism evidence="5 6">
    <name type="scientific">Protea cynaroides</name>
    <dbReference type="NCBI Taxonomy" id="273540"/>
    <lineage>
        <taxon>Eukaryota</taxon>
        <taxon>Viridiplantae</taxon>
        <taxon>Streptophyta</taxon>
        <taxon>Embryophyta</taxon>
        <taxon>Tracheophyta</taxon>
        <taxon>Spermatophyta</taxon>
        <taxon>Magnoliopsida</taxon>
        <taxon>Proteales</taxon>
        <taxon>Proteaceae</taxon>
        <taxon>Protea</taxon>
    </lineage>
</organism>
<dbReference type="InterPro" id="IPR036514">
    <property type="entry name" value="SGNH_hydro_sf"/>
</dbReference>
<keyword evidence="2" id="KW-0378">Hydrolase</keyword>
<keyword evidence="3" id="KW-0443">Lipid metabolism</keyword>
<comment type="caution">
    <text evidence="5">The sequence shown here is derived from an EMBL/GenBank/DDBJ whole genome shotgun (WGS) entry which is preliminary data.</text>
</comment>
<evidence type="ECO:0000256" key="4">
    <source>
        <dbReference type="SAM" id="Phobius"/>
    </source>
</evidence>
<dbReference type="Pfam" id="PF00657">
    <property type="entry name" value="Lipase_GDSL"/>
    <property type="match status" value="1"/>
</dbReference>
<proteinExistence type="inferred from homology"/>
<evidence type="ECO:0000313" key="6">
    <source>
        <dbReference type="Proteomes" id="UP001141806"/>
    </source>
</evidence>
<keyword evidence="3" id="KW-0442">Lipid degradation</keyword>
<dbReference type="Proteomes" id="UP001141806">
    <property type="component" value="Unassembled WGS sequence"/>
</dbReference>
<reference evidence="5" key="1">
    <citation type="journal article" date="2023" name="Plant J.">
        <title>The genome of the king protea, Protea cynaroides.</title>
        <authorList>
            <person name="Chang J."/>
            <person name="Duong T.A."/>
            <person name="Schoeman C."/>
            <person name="Ma X."/>
            <person name="Roodt D."/>
            <person name="Barker N."/>
            <person name="Li Z."/>
            <person name="Van de Peer Y."/>
            <person name="Mizrachi E."/>
        </authorList>
    </citation>
    <scope>NUCLEOTIDE SEQUENCE</scope>
    <source>
        <tissue evidence="5">Young leaves</tissue>
    </source>
</reference>
<dbReference type="InterPro" id="IPR035669">
    <property type="entry name" value="SGNH_plant_lipase-like"/>
</dbReference>
<dbReference type="CDD" id="cd01837">
    <property type="entry name" value="SGNH_plant_lipase_like"/>
    <property type="match status" value="1"/>
</dbReference>